<keyword evidence="4" id="KW-0812">Transmembrane</keyword>
<keyword evidence="4" id="KW-1133">Transmembrane helix</keyword>
<dbReference type="InterPro" id="IPR010559">
    <property type="entry name" value="Sig_transdc_His_kin_internal"/>
</dbReference>
<evidence type="ECO:0000256" key="1">
    <source>
        <dbReference type="ARBA" id="ARBA00004370"/>
    </source>
</evidence>
<feature type="transmembrane region" description="Helical" evidence="4">
    <location>
        <begin position="311"/>
        <end position="332"/>
    </location>
</feature>
<protein>
    <recommendedName>
        <fullName evidence="5">HAMP domain-containing protein</fullName>
    </recommendedName>
</protein>
<dbReference type="InterPro" id="IPR050640">
    <property type="entry name" value="Bact_2-comp_sensor_kinase"/>
</dbReference>
<dbReference type="Gene3D" id="6.10.340.10">
    <property type="match status" value="1"/>
</dbReference>
<dbReference type="SMART" id="SM00304">
    <property type="entry name" value="HAMP"/>
    <property type="match status" value="1"/>
</dbReference>
<keyword evidence="7" id="KW-1185">Reference proteome</keyword>
<keyword evidence="2" id="KW-0597">Phosphoprotein</keyword>
<evidence type="ECO:0000256" key="2">
    <source>
        <dbReference type="ARBA" id="ARBA00022553"/>
    </source>
</evidence>
<dbReference type="AlphaFoldDB" id="A0A9W5Y8H5"/>
<dbReference type="PANTHER" id="PTHR34220">
    <property type="entry name" value="SENSOR HISTIDINE KINASE YPDA"/>
    <property type="match status" value="1"/>
</dbReference>
<evidence type="ECO:0000259" key="5">
    <source>
        <dbReference type="PROSITE" id="PS50885"/>
    </source>
</evidence>
<keyword evidence="4" id="KW-0472">Membrane</keyword>
<dbReference type="EMBL" id="BRLB01000001">
    <property type="protein sequence ID" value="GKX27966.1"/>
    <property type="molecule type" value="Genomic_DNA"/>
</dbReference>
<dbReference type="Proteomes" id="UP001144256">
    <property type="component" value="Unassembled WGS sequence"/>
</dbReference>
<proteinExistence type="predicted"/>
<dbReference type="GO" id="GO:0000155">
    <property type="term" value="F:phosphorelay sensor kinase activity"/>
    <property type="evidence" value="ECO:0007669"/>
    <property type="project" value="InterPro"/>
</dbReference>
<evidence type="ECO:0000313" key="7">
    <source>
        <dbReference type="Proteomes" id="UP001144256"/>
    </source>
</evidence>
<comment type="caution">
    <text evidence="6">The sequence shown here is derived from an EMBL/GenBank/DDBJ whole genome shotgun (WGS) entry which is preliminary data.</text>
</comment>
<dbReference type="Pfam" id="PF00672">
    <property type="entry name" value="HAMP"/>
    <property type="match status" value="1"/>
</dbReference>
<organism evidence="6 7">
    <name type="scientific">Vallitalea longa</name>
    <dbReference type="NCBI Taxonomy" id="2936439"/>
    <lineage>
        <taxon>Bacteria</taxon>
        <taxon>Bacillati</taxon>
        <taxon>Bacillota</taxon>
        <taxon>Clostridia</taxon>
        <taxon>Lachnospirales</taxon>
        <taxon>Vallitaleaceae</taxon>
        <taxon>Vallitalea</taxon>
    </lineage>
</organism>
<gene>
    <name evidence="6" type="ORF">SH1V18_04460</name>
</gene>
<feature type="domain" description="HAMP" evidence="5">
    <location>
        <begin position="333"/>
        <end position="386"/>
    </location>
</feature>
<evidence type="ECO:0000313" key="6">
    <source>
        <dbReference type="EMBL" id="GKX27966.1"/>
    </source>
</evidence>
<feature type="transmembrane region" description="Helical" evidence="4">
    <location>
        <begin position="12"/>
        <end position="34"/>
    </location>
</feature>
<dbReference type="GO" id="GO:0016020">
    <property type="term" value="C:membrane"/>
    <property type="evidence" value="ECO:0007669"/>
    <property type="project" value="UniProtKB-SubCell"/>
</dbReference>
<dbReference type="Pfam" id="PF06580">
    <property type="entry name" value="His_kinase"/>
    <property type="match status" value="1"/>
</dbReference>
<evidence type="ECO:0000256" key="4">
    <source>
        <dbReference type="SAM" id="Phobius"/>
    </source>
</evidence>
<name>A0A9W5Y8H5_9FIRM</name>
<evidence type="ECO:0000256" key="3">
    <source>
        <dbReference type="ARBA" id="ARBA00022679"/>
    </source>
</evidence>
<accession>A0A9W5Y8H5</accession>
<dbReference type="RefSeq" id="WP_281811788.1">
    <property type="nucleotide sequence ID" value="NZ_BRLB01000001.1"/>
</dbReference>
<dbReference type="Gene3D" id="3.30.565.10">
    <property type="entry name" value="Histidine kinase-like ATPase, C-terminal domain"/>
    <property type="match status" value="1"/>
</dbReference>
<keyword evidence="3" id="KW-0808">Transferase</keyword>
<dbReference type="PROSITE" id="PS50885">
    <property type="entry name" value="HAMP"/>
    <property type="match status" value="1"/>
</dbReference>
<dbReference type="PANTHER" id="PTHR34220:SF7">
    <property type="entry name" value="SENSOR HISTIDINE KINASE YPDA"/>
    <property type="match status" value="1"/>
</dbReference>
<comment type="subcellular location">
    <subcellularLocation>
        <location evidence="1">Membrane</location>
    </subcellularLocation>
</comment>
<dbReference type="SUPFAM" id="SSF55874">
    <property type="entry name" value="ATPase domain of HSP90 chaperone/DNA topoisomerase II/histidine kinase"/>
    <property type="match status" value="1"/>
</dbReference>
<dbReference type="InterPro" id="IPR036890">
    <property type="entry name" value="HATPase_C_sf"/>
</dbReference>
<dbReference type="CDD" id="cd06225">
    <property type="entry name" value="HAMP"/>
    <property type="match status" value="1"/>
</dbReference>
<reference evidence="6" key="1">
    <citation type="submission" date="2022-06" db="EMBL/GenBank/DDBJ databases">
        <title>Vallitalea longa sp. nov., an anaerobic bacterium isolated from marine sediment.</title>
        <authorList>
            <person name="Hirano S."/>
            <person name="Terahara T."/>
            <person name="Mori K."/>
            <person name="Hamada M."/>
            <person name="Matsumoto R."/>
            <person name="Kobayashi T."/>
        </authorList>
    </citation>
    <scope>NUCLEOTIDE SEQUENCE</scope>
    <source>
        <strain evidence="6">SH18-1</strain>
    </source>
</reference>
<sequence>MIKKFKFQTKVFLSNIIIISFIMALLSICFYYFVVQVELDKADKNLNVYASKISDQYNDLLYYMDRTTLQLASNPTIIELFNEIPKDNSYNYFIEEPLITNNLIPLVISYNSKKDFTGRICLYNEFNDFFYSGTLSTNQEKVNDFLKNEVLDIRNEFSKGIFRLFTPPRDDPMNSKKQNSNNKKLFSIIRPIVNYSIYKAPNYGYIEIQQPVNKLDEMFTFLPDSVSGYIIDKNDTVIFSYNVNENISLEKLQKELYTYKNNNGHENPTLYNPTSKNKYLYSSSDIDEMETYILLVQPTKKVISSLIDFRVFILITAIIIICVVTTTQFLIIRKLTTPLRELRKHVNKVTLNNLSINIEHYENYNEFNKLNVAFNKMCDKLKESIDDRVKARTSELKSHLFALQSQMDPHFYHNILTIISVIADENNVSEITEICNKLSSMLRFSTSYDISQSTINEEIEHTLNYLQLMKIRYENLFTFDINVDEECKEIDVPKLIIQPLTENCFAHGFKKKRPPWDIKIDAMIKNDKWIVEVIDNGTGFSEESLTALNNFKDKFNIDRTHELLEDLNIGGLCLTNIFIRLSILYGDDMIFRVDSNQKQTKITIGGKINV</sequence>
<dbReference type="InterPro" id="IPR003660">
    <property type="entry name" value="HAMP_dom"/>
</dbReference>
<dbReference type="SUPFAM" id="SSF158472">
    <property type="entry name" value="HAMP domain-like"/>
    <property type="match status" value="1"/>
</dbReference>